<evidence type="ECO:0000313" key="1">
    <source>
        <dbReference type="EMBL" id="SBV35270.1"/>
    </source>
</evidence>
<reference evidence="1" key="1">
    <citation type="submission" date="2016-03" db="EMBL/GenBank/DDBJ databases">
        <authorList>
            <person name="Ploux O."/>
        </authorList>
    </citation>
    <scope>NUCLEOTIDE SEQUENCE</scope>
    <source>
        <strain evidence="1">UC10</strain>
    </source>
</reference>
<evidence type="ECO:0008006" key="2">
    <source>
        <dbReference type="Google" id="ProtNLM"/>
    </source>
</evidence>
<dbReference type="AlphaFoldDB" id="A0A1Y5PZ73"/>
<accession>A0A1Y5PZ73</accession>
<protein>
    <recommendedName>
        <fullName evidence="2">Lipoprotein</fullName>
    </recommendedName>
</protein>
<proteinExistence type="predicted"/>
<gene>
    <name evidence="1" type="ORF">STPYR_10200</name>
</gene>
<dbReference type="PROSITE" id="PS51257">
    <property type="entry name" value="PROKAR_LIPOPROTEIN"/>
    <property type="match status" value="1"/>
</dbReference>
<dbReference type="EMBL" id="FLTS01000001">
    <property type="protein sequence ID" value="SBV35270.1"/>
    <property type="molecule type" value="Genomic_DNA"/>
</dbReference>
<name>A0A1Y5PZ73_9GAMM</name>
<sequence>MAIATRLNSGVRAHMREKLPLMVLCLAALTGCTSMPLPGDVYRGEYFYNFETAAFTPEGGSERWCVNSAKLKDAEVPAKGSPGGPRGTADIVVRGTLSAEGNYCNLGAYKRFLEITEVISISNKRRVTP</sequence>
<organism evidence="1">
    <name type="scientific">uncultured Stenotrophomonas sp</name>
    <dbReference type="NCBI Taxonomy" id="165438"/>
    <lineage>
        <taxon>Bacteria</taxon>
        <taxon>Pseudomonadati</taxon>
        <taxon>Pseudomonadota</taxon>
        <taxon>Gammaproteobacteria</taxon>
        <taxon>Lysobacterales</taxon>
        <taxon>Lysobacteraceae</taxon>
        <taxon>Stenotrophomonas</taxon>
        <taxon>environmental samples</taxon>
    </lineage>
</organism>